<name>A0ABU1GJ56_9GAMM</name>
<dbReference type="SMART" id="SM00901">
    <property type="entry name" value="FRG"/>
    <property type="match status" value="1"/>
</dbReference>
<evidence type="ECO:0000259" key="1">
    <source>
        <dbReference type="SMART" id="SM00901"/>
    </source>
</evidence>
<reference evidence="2 3" key="1">
    <citation type="submission" date="2023-04" db="EMBL/GenBank/DDBJ databases">
        <title>A long-awaited taxogenomic arrangement of the family Halomonadaceae.</title>
        <authorList>
            <person name="De La Haba R."/>
            <person name="Chuvochina M."/>
            <person name="Wittouck S."/>
            <person name="Arahal D.R."/>
            <person name="Sanchez-Porro C."/>
            <person name="Hugenholtz P."/>
            <person name="Ventosa A."/>
        </authorList>
    </citation>
    <scope>NUCLEOTIDE SEQUENCE [LARGE SCALE GENOMIC DNA]</scope>
    <source>
        <strain evidence="2 3">DSM 17332</strain>
    </source>
</reference>
<gene>
    <name evidence="2" type="ORF">QC820_04160</name>
</gene>
<comment type="caution">
    <text evidence="2">The sequence shown here is derived from an EMBL/GenBank/DDBJ whole genome shotgun (WGS) entry which is preliminary data.</text>
</comment>
<dbReference type="Pfam" id="PF08867">
    <property type="entry name" value="FRG"/>
    <property type="match status" value="1"/>
</dbReference>
<protein>
    <submittedName>
        <fullName evidence="2">FRG domain-containing protein</fullName>
    </submittedName>
</protein>
<evidence type="ECO:0000313" key="2">
    <source>
        <dbReference type="EMBL" id="MDR5891999.1"/>
    </source>
</evidence>
<proteinExistence type="predicted"/>
<feature type="domain" description="FRG" evidence="1">
    <location>
        <begin position="27"/>
        <end position="132"/>
    </location>
</feature>
<dbReference type="InterPro" id="IPR014966">
    <property type="entry name" value="FRG-dom"/>
</dbReference>
<dbReference type="RefSeq" id="WP_309635899.1">
    <property type="nucleotide sequence ID" value="NZ_JARWAL010000003.1"/>
</dbReference>
<sequence length="263" mass="30358">MALEEREVEGLQSLMTEVLNISKEQAGGSFLWFRGVCCDKYSLIPKLLRDGKEPEAVFEREARLLTRFRQRSMAYWPSGYPQNDWEHLFAMQHYGMPTRLLDWSENLFVAAYFALAEACRHAHENDCFPVVWCVDPVEWNRATPVLSEYGSTIQVLTTADDEIEPYRPDTKRKRNKTPIAVFGAHNSERIVAQRGTFFVWGNETKPLEEFAVDVPAKLWRIKLTGPREVLEKDLQSIGFGETMVFPELTYLAAELGRTEGWKE</sequence>
<organism evidence="2 3">
    <name type="scientific">Halomonas mongoliensis</name>
    <dbReference type="NCBI Taxonomy" id="321265"/>
    <lineage>
        <taxon>Bacteria</taxon>
        <taxon>Pseudomonadati</taxon>
        <taxon>Pseudomonadota</taxon>
        <taxon>Gammaproteobacteria</taxon>
        <taxon>Oceanospirillales</taxon>
        <taxon>Halomonadaceae</taxon>
        <taxon>Halomonas</taxon>
    </lineage>
</organism>
<accession>A0ABU1GJ56</accession>
<keyword evidence="3" id="KW-1185">Reference proteome</keyword>
<dbReference type="Proteomes" id="UP001252270">
    <property type="component" value="Unassembled WGS sequence"/>
</dbReference>
<dbReference type="EMBL" id="JARWAL010000003">
    <property type="protein sequence ID" value="MDR5891999.1"/>
    <property type="molecule type" value="Genomic_DNA"/>
</dbReference>
<evidence type="ECO:0000313" key="3">
    <source>
        <dbReference type="Proteomes" id="UP001252270"/>
    </source>
</evidence>